<evidence type="ECO:0000256" key="2">
    <source>
        <dbReference type="ARBA" id="ARBA00022722"/>
    </source>
</evidence>
<keyword evidence="1 5" id="KW-1277">Toxin-antitoxin system</keyword>
<comment type="similarity">
    <text evidence="5">Belongs to the PINc/VapC protein family.</text>
</comment>
<dbReference type="STRING" id="76947.GCA_002080435_02683"/>
<organism evidence="7 8">
    <name type="scientific">Sphingobium herbicidovorans (strain ATCC 700291 / DSM 11019 / CCUG 56400 / KCTC 2939 / LMG 18315 / NBRC 16415 / MH)</name>
    <name type="common">Sphingomonas herbicidovorans</name>
    <dbReference type="NCBI Taxonomy" id="1219045"/>
    <lineage>
        <taxon>Bacteria</taxon>
        <taxon>Pseudomonadati</taxon>
        <taxon>Pseudomonadota</taxon>
        <taxon>Alphaproteobacteria</taxon>
        <taxon>Sphingomonadales</taxon>
        <taxon>Sphingomonadaceae</taxon>
        <taxon>Sphingobium</taxon>
    </lineage>
</organism>
<proteinExistence type="inferred from homology"/>
<gene>
    <name evidence="7" type="primary">vapC_3</name>
    <name evidence="5" type="synonym">vapC</name>
    <name evidence="7" type="ORF">BV98_002792</name>
</gene>
<feature type="binding site" evidence="5">
    <location>
        <position position="102"/>
    </location>
    <ligand>
        <name>Mg(2+)</name>
        <dbReference type="ChEBI" id="CHEBI:18420"/>
    </ligand>
</feature>
<dbReference type="HAMAP" id="MF_00265">
    <property type="entry name" value="VapC_Nob1"/>
    <property type="match status" value="1"/>
</dbReference>
<dbReference type="Pfam" id="PF01850">
    <property type="entry name" value="PIN"/>
    <property type="match status" value="1"/>
</dbReference>
<dbReference type="GO" id="GO:0090729">
    <property type="term" value="F:toxin activity"/>
    <property type="evidence" value="ECO:0007669"/>
    <property type="project" value="UniProtKB-KW"/>
</dbReference>
<comment type="cofactor">
    <cofactor evidence="5">
        <name>Mg(2+)</name>
        <dbReference type="ChEBI" id="CHEBI:18420"/>
    </cofactor>
</comment>
<dbReference type="GO" id="GO:0004540">
    <property type="term" value="F:RNA nuclease activity"/>
    <property type="evidence" value="ECO:0007669"/>
    <property type="project" value="InterPro"/>
</dbReference>
<dbReference type="InterPro" id="IPR029060">
    <property type="entry name" value="PIN-like_dom_sf"/>
</dbReference>
<keyword evidence="3 5" id="KW-0479">Metal-binding</keyword>
<keyword evidence="8" id="KW-1185">Reference proteome</keyword>
<evidence type="ECO:0000259" key="6">
    <source>
        <dbReference type="Pfam" id="PF01850"/>
    </source>
</evidence>
<protein>
    <recommendedName>
        <fullName evidence="5">Ribonuclease VapC</fullName>
        <shortName evidence="5">RNase VapC</shortName>
        <ecNumber evidence="5">3.1.-.-</ecNumber>
    </recommendedName>
    <alternativeName>
        <fullName evidence="5">Toxin VapC</fullName>
    </alternativeName>
</protein>
<comment type="function">
    <text evidence="5">Toxic component of a toxin-antitoxin (TA) system. An RNase.</text>
</comment>
<evidence type="ECO:0000313" key="7">
    <source>
        <dbReference type="EMBL" id="KFG89408.1"/>
    </source>
</evidence>
<dbReference type="InterPro" id="IPR022907">
    <property type="entry name" value="VapC_family"/>
</dbReference>
<comment type="caution">
    <text evidence="7">The sequence shown here is derived from an EMBL/GenBank/DDBJ whole genome shotgun (WGS) entry which is preliminary data.</text>
</comment>
<keyword evidence="5" id="KW-0460">Magnesium</keyword>
<reference evidence="7" key="1">
    <citation type="submission" date="2014-08" db="EMBL/GenBank/DDBJ databases">
        <title>Draft genome sequences of Sphingobium herbicidovorans.</title>
        <authorList>
            <person name="Gan H.M."/>
            <person name="Gan H.Y."/>
            <person name="Savka M.A."/>
        </authorList>
    </citation>
    <scope>NUCLEOTIDE SEQUENCE [LARGE SCALE GENOMIC DNA]</scope>
    <source>
        <strain evidence="7">NBRC 16415</strain>
    </source>
</reference>
<dbReference type="AlphaFoldDB" id="A0A086P7P0"/>
<feature type="binding site" evidence="5">
    <location>
        <position position="4"/>
    </location>
    <ligand>
        <name>Mg(2+)</name>
        <dbReference type="ChEBI" id="CHEBI:18420"/>
    </ligand>
</feature>
<dbReference type="EMBL" id="JFZA02000029">
    <property type="protein sequence ID" value="KFG89408.1"/>
    <property type="molecule type" value="Genomic_DNA"/>
</dbReference>
<dbReference type="Proteomes" id="UP000024284">
    <property type="component" value="Unassembled WGS sequence"/>
</dbReference>
<dbReference type="CDD" id="cd09871">
    <property type="entry name" value="PIN_MtVapC28-VapC30-like"/>
    <property type="match status" value="1"/>
</dbReference>
<keyword evidence="5" id="KW-0800">Toxin</keyword>
<evidence type="ECO:0000256" key="3">
    <source>
        <dbReference type="ARBA" id="ARBA00022723"/>
    </source>
</evidence>
<keyword evidence="4 5" id="KW-0378">Hydrolase</keyword>
<evidence type="ECO:0000256" key="5">
    <source>
        <dbReference type="HAMAP-Rule" id="MF_00265"/>
    </source>
</evidence>
<dbReference type="InterPro" id="IPR002716">
    <property type="entry name" value="PIN_dom"/>
</dbReference>
<dbReference type="OrthoDB" id="32625at2"/>
<dbReference type="EC" id="3.1.-.-" evidence="5"/>
<dbReference type="GO" id="GO:0000287">
    <property type="term" value="F:magnesium ion binding"/>
    <property type="evidence" value="ECO:0007669"/>
    <property type="project" value="UniProtKB-UniRule"/>
</dbReference>
<name>A0A086P7P0_SPHHM</name>
<dbReference type="RefSeq" id="WP_037467235.1">
    <property type="nucleotide sequence ID" value="NZ_JFZA02000029.1"/>
</dbReference>
<accession>A0A086P7P0</accession>
<dbReference type="eggNOG" id="COG3742">
    <property type="taxonomic scope" value="Bacteria"/>
</dbReference>
<dbReference type="Gene3D" id="3.40.50.1010">
    <property type="entry name" value="5'-nuclease"/>
    <property type="match status" value="1"/>
</dbReference>
<evidence type="ECO:0000256" key="1">
    <source>
        <dbReference type="ARBA" id="ARBA00022649"/>
    </source>
</evidence>
<evidence type="ECO:0000313" key="8">
    <source>
        <dbReference type="Proteomes" id="UP000024284"/>
    </source>
</evidence>
<sequence length="131" mass="14320">MFVDASALTSILAAEGDAPELLARLQKARVRITSPLAVWETVLAISRILDLEVRHAHEAVEEFLALAEIQVTAVPPEARDHAIDAYDRYGKSRHPASLNFGDCFAYACARIAGVPLLYKGDDFPQTDIETA</sequence>
<feature type="domain" description="PIN" evidence="6">
    <location>
        <begin position="1"/>
        <end position="127"/>
    </location>
</feature>
<dbReference type="SUPFAM" id="SSF88723">
    <property type="entry name" value="PIN domain-like"/>
    <property type="match status" value="1"/>
</dbReference>
<keyword evidence="2 5" id="KW-0540">Nuclease</keyword>
<evidence type="ECO:0000256" key="4">
    <source>
        <dbReference type="ARBA" id="ARBA00022801"/>
    </source>
</evidence>
<dbReference type="GO" id="GO:0016787">
    <property type="term" value="F:hydrolase activity"/>
    <property type="evidence" value="ECO:0007669"/>
    <property type="project" value="UniProtKB-KW"/>
</dbReference>